<proteinExistence type="predicted"/>
<gene>
    <name evidence="1" type="ORF">Slati_4201600</name>
</gene>
<name>A0AAW2TAT3_9LAMI</name>
<comment type="caution">
    <text evidence="1">The sequence shown here is derived from an EMBL/GenBank/DDBJ whole genome shotgun (WGS) entry which is preliminary data.</text>
</comment>
<reference evidence="1" key="1">
    <citation type="submission" date="2020-06" db="EMBL/GenBank/DDBJ databases">
        <authorList>
            <person name="Li T."/>
            <person name="Hu X."/>
            <person name="Zhang T."/>
            <person name="Song X."/>
            <person name="Zhang H."/>
            <person name="Dai N."/>
            <person name="Sheng W."/>
            <person name="Hou X."/>
            <person name="Wei L."/>
        </authorList>
    </citation>
    <scope>NUCLEOTIDE SEQUENCE</scope>
    <source>
        <strain evidence="1">KEN1</strain>
        <tissue evidence="1">Leaf</tissue>
    </source>
</reference>
<dbReference type="EMBL" id="JACGWN010000015">
    <property type="protein sequence ID" value="KAL0401717.1"/>
    <property type="molecule type" value="Genomic_DNA"/>
</dbReference>
<dbReference type="AlphaFoldDB" id="A0AAW2TAT3"/>
<accession>A0AAW2TAT3</accession>
<sequence>MELLIDDMVSTALFHIIDVKTSYNMLLDRPWLNENFVVPSTWHQCFKYYRNSTVRKVLGDSKSFTEAESHYVDAKYYIKDANKGKEVLPSEEQKSYNSQSMRKNDSSAIEVELSKGLTLSLTQINMKQPSKLPLKGFVSSTQEEKGHEALAIDGKEFESKAFKLLLKEKGCAVQDSRVGLGFTPPKPVRIIIKRVSSNYAVKEFSSTEDDKREETRESVFNRLGPIEEWCMDL</sequence>
<organism evidence="1">
    <name type="scientific">Sesamum latifolium</name>
    <dbReference type="NCBI Taxonomy" id="2727402"/>
    <lineage>
        <taxon>Eukaryota</taxon>
        <taxon>Viridiplantae</taxon>
        <taxon>Streptophyta</taxon>
        <taxon>Embryophyta</taxon>
        <taxon>Tracheophyta</taxon>
        <taxon>Spermatophyta</taxon>
        <taxon>Magnoliopsida</taxon>
        <taxon>eudicotyledons</taxon>
        <taxon>Gunneridae</taxon>
        <taxon>Pentapetalae</taxon>
        <taxon>asterids</taxon>
        <taxon>lamiids</taxon>
        <taxon>Lamiales</taxon>
        <taxon>Pedaliaceae</taxon>
        <taxon>Sesamum</taxon>
    </lineage>
</organism>
<reference evidence="1" key="2">
    <citation type="journal article" date="2024" name="Plant">
        <title>Genomic evolution and insights into agronomic trait innovations of Sesamum species.</title>
        <authorList>
            <person name="Miao H."/>
            <person name="Wang L."/>
            <person name="Qu L."/>
            <person name="Liu H."/>
            <person name="Sun Y."/>
            <person name="Le M."/>
            <person name="Wang Q."/>
            <person name="Wei S."/>
            <person name="Zheng Y."/>
            <person name="Lin W."/>
            <person name="Duan Y."/>
            <person name="Cao H."/>
            <person name="Xiong S."/>
            <person name="Wang X."/>
            <person name="Wei L."/>
            <person name="Li C."/>
            <person name="Ma Q."/>
            <person name="Ju M."/>
            <person name="Zhao R."/>
            <person name="Li G."/>
            <person name="Mu C."/>
            <person name="Tian Q."/>
            <person name="Mei H."/>
            <person name="Zhang T."/>
            <person name="Gao T."/>
            <person name="Zhang H."/>
        </authorList>
    </citation>
    <scope>NUCLEOTIDE SEQUENCE</scope>
    <source>
        <strain evidence="1">KEN1</strain>
    </source>
</reference>
<protein>
    <submittedName>
        <fullName evidence="1">Uncharacterized protein</fullName>
    </submittedName>
</protein>
<evidence type="ECO:0000313" key="1">
    <source>
        <dbReference type="EMBL" id="KAL0401717.1"/>
    </source>
</evidence>